<keyword evidence="3" id="KW-1185">Reference proteome</keyword>
<gene>
    <name evidence="2" type="ORF">CPELLU_LOCUS18096</name>
</gene>
<dbReference type="EMBL" id="CAJVQA010034144">
    <property type="protein sequence ID" value="CAG8805350.1"/>
    <property type="molecule type" value="Genomic_DNA"/>
</dbReference>
<feature type="coiled-coil region" evidence="1">
    <location>
        <begin position="148"/>
        <end position="175"/>
    </location>
</feature>
<proteinExistence type="predicted"/>
<evidence type="ECO:0000313" key="3">
    <source>
        <dbReference type="Proteomes" id="UP000789759"/>
    </source>
</evidence>
<reference evidence="2" key="1">
    <citation type="submission" date="2021-06" db="EMBL/GenBank/DDBJ databases">
        <authorList>
            <person name="Kallberg Y."/>
            <person name="Tangrot J."/>
            <person name="Rosling A."/>
        </authorList>
    </citation>
    <scope>NUCLEOTIDE SEQUENCE</scope>
    <source>
        <strain evidence="2">FL966</strain>
    </source>
</reference>
<dbReference type="OrthoDB" id="10527256at2759"/>
<sequence>MAVPSSDPADLCQLFKDFDDAIIASAKSYFALIRLRNRAFHVVDAAEARNAKASSTVASSASSPDAITNPVPAPIPDVSSLILPSQKVVNLTATMFPPSSLSSSSVSPVVPHPFPISCPICAITYDRLIKIRDAFKEYNPDDSIITNVLTLEEKFRKLKEEYENLKEQYDSLQNLFIETN</sequence>
<protein>
    <submittedName>
        <fullName evidence="2">19558_t:CDS:1</fullName>
    </submittedName>
</protein>
<accession>A0A9N9PA93</accession>
<evidence type="ECO:0000256" key="1">
    <source>
        <dbReference type="SAM" id="Coils"/>
    </source>
</evidence>
<dbReference type="AlphaFoldDB" id="A0A9N9PA93"/>
<feature type="non-terminal residue" evidence="2">
    <location>
        <position position="1"/>
    </location>
</feature>
<organism evidence="2 3">
    <name type="scientific">Cetraspora pellucida</name>
    <dbReference type="NCBI Taxonomy" id="1433469"/>
    <lineage>
        <taxon>Eukaryota</taxon>
        <taxon>Fungi</taxon>
        <taxon>Fungi incertae sedis</taxon>
        <taxon>Mucoromycota</taxon>
        <taxon>Glomeromycotina</taxon>
        <taxon>Glomeromycetes</taxon>
        <taxon>Diversisporales</taxon>
        <taxon>Gigasporaceae</taxon>
        <taxon>Cetraspora</taxon>
    </lineage>
</organism>
<comment type="caution">
    <text evidence="2">The sequence shown here is derived from an EMBL/GenBank/DDBJ whole genome shotgun (WGS) entry which is preliminary data.</text>
</comment>
<keyword evidence="1" id="KW-0175">Coiled coil</keyword>
<name>A0A9N9PA93_9GLOM</name>
<evidence type="ECO:0000313" key="2">
    <source>
        <dbReference type="EMBL" id="CAG8805350.1"/>
    </source>
</evidence>
<dbReference type="Proteomes" id="UP000789759">
    <property type="component" value="Unassembled WGS sequence"/>
</dbReference>